<keyword evidence="2" id="KW-1017">Isopeptide bond</keyword>
<dbReference type="InterPro" id="IPR045093">
    <property type="entry name" value="Cullin"/>
</dbReference>
<comment type="caution">
    <text evidence="7">The sequence shown here is derived from an EMBL/GenBank/DDBJ whole genome shotgun (WGS) entry which is preliminary data.</text>
</comment>
<keyword evidence="8" id="KW-1185">Reference proteome</keyword>
<dbReference type="PANTHER" id="PTHR11932">
    <property type="entry name" value="CULLIN"/>
    <property type="match status" value="1"/>
</dbReference>
<dbReference type="InterPro" id="IPR016158">
    <property type="entry name" value="Cullin_homology"/>
</dbReference>
<name>A0A1R2B934_9CILI</name>
<dbReference type="EMBL" id="MPUH01000838">
    <property type="protein sequence ID" value="OMJ73205.1"/>
    <property type="molecule type" value="Genomic_DNA"/>
</dbReference>
<dbReference type="GO" id="GO:0006511">
    <property type="term" value="P:ubiquitin-dependent protein catabolic process"/>
    <property type="evidence" value="ECO:0007669"/>
    <property type="project" value="InterPro"/>
</dbReference>
<dbReference type="Proteomes" id="UP000187209">
    <property type="component" value="Unassembled WGS sequence"/>
</dbReference>
<dbReference type="InterPro" id="IPR036388">
    <property type="entry name" value="WH-like_DNA-bd_sf"/>
</dbReference>
<evidence type="ECO:0000259" key="6">
    <source>
        <dbReference type="PROSITE" id="PS50069"/>
    </source>
</evidence>
<evidence type="ECO:0000256" key="5">
    <source>
        <dbReference type="RuleBase" id="RU003829"/>
    </source>
</evidence>
<reference evidence="7 8" key="1">
    <citation type="submission" date="2016-11" db="EMBL/GenBank/DDBJ databases">
        <title>The macronuclear genome of Stentor coeruleus: a giant cell with tiny introns.</title>
        <authorList>
            <person name="Slabodnick M."/>
            <person name="Ruby J.G."/>
            <person name="Reiff S.B."/>
            <person name="Swart E.C."/>
            <person name="Gosai S."/>
            <person name="Prabakaran S."/>
            <person name="Witkowska E."/>
            <person name="Larue G.E."/>
            <person name="Fisher S."/>
            <person name="Freeman R.M."/>
            <person name="Gunawardena J."/>
            <person name="Chu W."/>
            <person name="Stover N.A."/>
            <person name="Gregory B.D."/>
            <person name="Nowacki M."/>
            <person name="Derisi J."/>
            <person name="Roy S.W."/>
            <person name="Marshall W.F."/>
            <person name="Sood P."/>
        </authorList>
    </citation>
    <scope>NUCLEOTIDE SEQUENCE [LARGE SCALE GENOMIC DNA]</scope>
    <source>
        <strain evidence="7">WM001</strain>
    </source>
</reference>
<evidence type="ECO:0000256" key="4">
    <source>
        <dbReference type="PROSITE-ProRule" id="PRU00330"/>
    </source>
</evidence>
<dbReference type="InterPro" id="IPR019559">
    <property type="entry name" value="Cullin_neddylation_domain"/>
</dbReference>
<gene>
    <name evidence="7" type="ORF">SteCoe_28150</name>
</gene>
<dbReference type="SUPFAM" id="SSF46785">
    <property type="entry name" value="Winged helix' DNA-binding domain"/>
    <property type="match status" value="1"/>
</dbReference>
<dbReference type="SMART" id="SM00182">
    <property type="entry name" value="CULLIN"/>
    <property type="match status" value="1"/>
</dbReference>
<evidence type="ECO:0000313" key="7">
    <source>
        <dbReference type="EMBL" id="OMJ73205.1"/>
    </source>
</evidence>
<dbReference type="FunFam" id="1.10.10.10:FF:000014">
    <property type="entry name" value="Cullin 1"/>
    <property type="match status" value="1"/>
</dbReference>
<dbReference type="SUPFAM" id="SSF74788">
    <property type="entry name" value="Cullin repeat-like"/>
    <property type="match status" value="1"/>
</dbReference>
<dbReference type="SMART" id="SM00884">
    <property type="entry name" value="Cullin_Nedd8"/>
    <property type="match status" value="1"/>
</dbReference>
<dbReference type="InterPro" id="IPR001373">
    <property type="entry name" value="Cullin_N"/>
</dbReference>
<comment type="similarity">
    <text evidence="1 4 5">Belongs to the cullin family.</text>
</comment>
<evidence type="ECO:0000313" key="8">
    <source>
        <dbReference type="Proteomes" id="UP000187209"/>
    </source>
</evidence>
<keyword evidence="3" id="KW-0832">Ubl conjugation</keyword>
<evidence type="ECO:0000256" key="1">
    <source>
        <dbReference type="ARBA" id="ARBA00006019"/>
    </source>
</evidence>
<organism evidence="7 8">
    <name type="scientific">Stentor coeruleus</name>
    <dbReference type="NCBI Taxonomy" id="5963"/>
    <lineage>
        <taxon>Eukaryota</taxon>
        <taxon>Sar</taxon>
        <taxon>Alveolata</taxon>
        <taxon>Ciliophora</taxon>
        <taxon>Postciliodesmatophora</taxon>
        <taxon>Heterotrichea</taxon>
        <taxon>Heterotrichida</taxon>
        <taxon>Stentoridae</taxon>
        <taxon>Stentor</taxon>
    </lineage>
</organism>
<protein>
    <recommendedName>
        <fullName evidence="6">Cullin family profile domain-containing protein</fullName>
    </recommendedName>
</protein>
<dbReference type="AlphaFoldDB" id="A0A1R2B934"/>
<dbReference type="Pfam" id="PF26557">
    <property type="entry name" value="Cullin_AB"/>
    <property type="match status" value="1"/>
</dbReference>
<dbReference type="InterPro" id="IPR016159">
    <property type="entry name" value="Cullin_repeat-like_dom_sf"/>
</dbReference>
<evidence type="ECO:0000256" key="3">
    <source>
        <dbReference type="ARBA" id="ARBA00022843"/>
    </source>
</evidence>
<evidence type="ECO:0000256" key="2">
    <source>
        <dbReference type="ARBA" id="ARBA00022499"/>
    </source>
</evidence>
<proteinExistence type="inferred from homology"/>
<dbReference type="OrthoDB" id="27073at2759"/>
<dbReference type="Pfam" id="PF10557">
    <property type="entry name" value="Cullin_Nedd8"/>
    <property type="match status" value="1"/>
</dbReference>
<dbReference type="Pfam" id="PF00888">
    <property type="entry name" value="Cullin"/>
    <property type="match status" value="1"/>
</dbReference>
<dbReference type="InterPro" id="IPR059120">
    <property type="entry name" value="Cullin-like_AB"/>
</dbReference>
<dbReference type="InterPro" id="IPR036317">
    <property type="entry name" value="Cullin_homology_sf"/>
</dbReference>
<dbReference type="Gene3D" id="1.10.10.10">
    <property type="entry name" value="Winged helix-like DNA-binding domain superfamily/Winged helix DNA-binding domain"/>
    <property type="match status" value="1"/>
</dbReference>
<dbReference type="GO" id="GO:0031625">
    <property type="term" value="F:ubiquitin protein ligase binding"/>
    <property type="evidence" value="ECO:0007669"/>
    <property type="project" value="InterPro"/>
</dbReference>
<sequence length="733" mass="86349">MSKKTIELEEGWCKISTEGINRIIEFLENDNQSPFLKKDYSALYTVVYDMCTQPRNKNFSQTLYERFGQTLENYIEKYKIPILKQQESALNFLISMSIAWEHYKTMAKWLKHFFQYLDRHHVTQNSLPSLQNVAFTKFQTLVIEDLKDKIVQSFLEILQKDRESEIHQRDAMKEVHSMLLVLDNQIKEESQKLCPAIERNVLQDTYNFYAGKSAAWIGQDSLSDYLKKAEDHLIQENQRCVHVMGEASWKNIQNKYLEIVIKDKIQILLEKETGVLYLLTHEKRADLSRLHKLTVEIKECQLPISLALTKFIKSEGENVIGEKLRKNETSKTESPEDPEFVKNLMNLQLRFKSLLAESFKNDSTYQRAMNFGFEEIVNKRIGKYPFAEILACYADRILKKTNSRMTEAEVEENLSKIIELFEHLEDKQLFAEIFKNQLATRLLNDLSANEDAEKSIISKMKMCCGSNFTSKLEGMNNDLHLAQEILTAYKKMHQNLPIEFSVQVLTNSYWPSFKNQQVQLPKDMQVCMDHFKMFYSHHTQHRKLFWMISKGSIEVSREFNTGRYDFVCSPYQGLTLCLFNENPELSYKDVKTHMGFDDDFCKKVLNIFMNPKHRVLEKLNGDTKKVNEEDSFRINQNFQNPIRRIKLPVPSQEENYEKEKVAEDRNHAIDASIVRIMKMRKSLAHNSLIQEVIMVLQNFRPQIRDIKQRIENLISREFLERDKNDSTKYNYLA</sequence>
<dbReference type="Gene3D" id="1.20.1310.10">
    <property type="entry name" value="Cullin Repeats"/>
    <property type="match status" value="4"/>
</dbReference>
<feature type="domain" description="Cullin family profile" evidence="6">
    <location>
        <begin position="385"/>
        <end position="609"/>
    </location>
</feature>
<dbReference type="SUPFAM" id="SSF75632">
    <property type="entry name" value="Cullin homology domain"/>
    <property type="match status" value="1"/>
</dbReference>
<dbReference type="Gene3D" id="3.30.230.130">
    <property type="entry name" value="Cullin, Chain C, Domain 2"/>
    <property type="match status" value="1"/>
</dbReference>
<dbReference type="FunFam" id="1.20.1310.10:FF:000002">
    <property type="entry name" value="cullin-3 isoform X1"/>
    <property type="match status" value="1"/>
</dbReference>
<dbReference type="InterPro" id="IPR036390">
    <property type="entry name" value="WH_DNA-bd_sf"/>
</dbReference>
<accession>A0A1R2B934</accession>
<dbReference type="PROSITE" id="PS50069">
    <property type="entry name" value="CULLIN_2"/>
    <property type="match status" value="1"/>
</dbReference>